<protein>
    <submittedName>
        <fullName evidence="1">Uncharacterized protein</fullName>
    </submittedName>
</protein>
<dbReference type="Proteomes" id="UP000008495">
    <property type="component" value="Unassembled WGS sequence"/>
</dbReference>
<gene>
    <name evidence="1" type="ORF">AUCHE_17_00180</name>
</gene>
<proteinExistence type="predicted"/>
<evidence type="ECO:0000313" key="2">
    <source>
        <dbReference type="Proteomes" id="UP000008495"/>
    </source>
</evidence>
<name>K6V994_9MICO</name>
<accession>K6V994</accession>
<sequence>MMPSSTPEPVVGDQQLLALLQRALGPEAAGGVWQEGDLFVVGVKGLAPVGEDNPPQNYTARFEFRRVVHSEAELAAESERLASVFGDSSKPTFINTFGVDVRTGEIFLTVTAATDDVVSAIRGEARLPVRIEEGEAFVIG</sequence>
<dbReference type="AlphaFoldDB" id="K6V994"/>
<comment type="caution">
    <text evidence="1">The sequence shown here is derived from an EMBL/GenBank/DDBJ whole genome shotgun (WGS) entry which is preliminary data.</text>
</comment>
<organism evidence="1 2">
    <name type="scientific">Austwickia chelonae NBRC 105200</name>
    <dbReference type="NCBI Taxonomy" id="1184607"/>
    <lineage>
        <taxon>Bacteria</taxon>
        <taxon>Bacillati</taxon>
        <taxon>Actinomycetota</taxon>
        <taxon>Actinomycetes</taxon>
        <taxon>Micrococcales</taxon>
        <taxon>Dermatophilaceae</taxon>
        <taxon>Austwickia</taxon>
    </lineage>
</organism>
<dbReference type="EMBL" id="BAGZ01000017">
    <property type="protein sequence ID" value="GAB78808.1"/>
    <property type="molecule type" value="Genomic_DNA"/>
</dbReference>
<keyword evidence="2" id="KW-1185">Reference proteome</keyword>
<evidence type="ECO:0000313" key="1">
    <source>
        <dbReference type="EMBL" id="GAB78808.1"/>
    </source>
</evidence>
<dbReference type="RefSeq" id="WP_006503565.1">
    <property type="nucleotide sequence ID" value="NZ_BAGZ01000017.1"/>
</dbReference>
<reference evidence="1 2" key="1">
    <citation type="submission" date="2012-08" db="EMBL/GenBank/DDBJ databases">
        <title>Whole genome shotgun sequence of Austwickia chelonae NBRC 105200.</title>
        <authorList>
            <person name="Yoshida I."/>
            <person name="Hosoyama A."/>
            <person name="Tsuchikane K."/>
            <person name="Katsumata H."/>
            <person name="Ando Y."/>
            <person name="Ohji S."/>
            <person name="Hamada M."/>
            <person name="Tamura T."/>
            <person name="Yamazoe A."/>
            <person name="Yamazaki S."/>
            <person name="Fujita N."/>
        </authorList>
    </citation>
    <scope>NUCLEOTIDE SEQUENCE [LARGE SCALE GENOMIC DNA]</scope>
    <source>
        <strain evidence="1 2">NBRC 105200</strain>
    </source>
</reference>
<dbReference type="OrthoDB" id="9917924at2"/>